<dbReference type="EnsemblMetazoa" id="ADAC005289-RA">
    <property type="protein sequence ID" value="ADAC005289-PA"/>
    <property type="gene ID" value="ADAC005289"/>
</dbReference>
<dbReference type="VEuPathDB" id="VectorBase:ADAC005289"/>
<evidence type="ECO:0000313" key="4">
    <source>
        <dbReference type="Proteomes" id="UP000000673"/>
    </source>
</evidence>
<dbReference type="AlphaFoldDB" id="W5JJR0"/>
<reference evidence="2 4" key="1">
    <citation type="journal article" date="2010" name="BMC Genomics">
        <title>Combination of measures distinguishes pre-miRNAs from other stem-loops in the genome of the newly sequenced Anopheles darlingi.</title>
        <authorList>
            <person name="Mendes N.D."/>
            <person name="Freitas A.T."/>
            <person name="Vasconcelos A.T."/>
            <person name="Sagot M.F."/>
        </authorList>
    </citation>
    <scope>NUCLEOTIDE SEQUENCE</scope>
</reference>
<reference evidence="3" key="4">
    <citation type="submission" date="2015-06" db="UniProtKB">
        <authorList>
            <consortium name="EnsemblMetazoa"/>
        </authorList>
    </citation>
    <scope>IDENTIFICATION</scope>
</reference>
<dbReference type="Proteomes" id="UP000000673">
    <property type="component" value="Unassembled WGS sequence"/>
</dbReference>
<keyword evidence="1" id="KW-0732">Signal</keyword>
<evidence type="ECO:0000313" key="3">
    <source>
        <dbReference type="EnsemblMetazoa" id="ADAC005289-PA"/>
    </source>
</evidence>
<evidence type="ECO:0000256" key="1">
    <source>
        <dbReference type="SAM" id="SignalP"/>
    </source>
</evidence>
<name>W5JJR0_ANODA</name>
<dbReference type="SUPFAM" id="SSF55486">
    <property type="entry name" value="Metalloproteases ('zincins'), catalytic domain"/>
    <property type="match status" value="1"/>
</dbReference>
<feature type="signal peptide" evidence="1">
    <location>
        <begin position="1"/>
        <end position="24"/>
    </location>
</feature>
<evidence type="ECO:0000313" key="2">
    <source>
        <dbReference type="EMBL" id="ETN63009.1"/>
    </source>
</evidence>
<gene>
    <name evidence="2" type="ORF">AND_005289</name>
</gene>
<reference evidence="2" key="2">
    <citation type="submission" date="2010-05" db="EMBL/GenBank/DDBJ databases">
        <authorList>
            <person name="Almeida L.G."/>
            <person name="Nicolas M.F."/>
            <person name="Souza R.C."/>
            <person name="Vasconcelos A.T.R."/>
        </authorList>
    </citation>
    <scope>NUCLEOTIDE SEQUENCE</scope>
</reference>
<feature type="chain" id="PRO_5010155489" evidence="1">
    <location>
        <begin position="25"/>
        <end position="106"/>
    </location>
</feature>
<sequence length="106" mass="11666">MANIVRRVTLVLVLIGVRSIGALAIPTSTADEAVNQASEVAARTFVDELESDILQLNYNTTLLSWAYETNITDDTLMIRDDAVAEQSRFLKVAVMVHDVPNAGNRY</sequence>
<keyword evidence="4" id="KW-1185">Reference proteome</keyword>
<proteinExistence type="predicted"/>
<dbReference type="HOGENOM" id="CLU_2225412_0_0_1"/>
<dbReference type="EMBL" id="ADMH02001324">
    <property type="protein sequence ID" value="ETN63009.1"/>
    <property type="molecule type" value="Genomic_DNA"/>
</dbReference>
<reference evidence="2" key="3">
    <citation type="journal article" date="2013" name="Nucleic Acids Res.">
        <title>The genome of Anopheles darlingi, the main neotropical malaria vector.</title>
        <authorList>
            <person name="Marinotti O."/>
            <person name="Cerqueira G.C."/>
            <person name="de Almeida L.G."/>
            <person name="Ferro M.I."/>
            <person name="Loreto E.L."/>
            <person name="Zaha A."/>
            <person name="Teixeira S.M."/>
            <person name="Wespiser A.R."/>
            <person name="Almeida E Silva A."/>
            <person name="Schlindwein A.D."/>
            <person name="Pacheco A.C."/>
            <person name="Silva A.L."/>
            <person name="Graveley B.R."/>
            <person name="Walenz B.P."/>
            <person name="Lima Bde A."/>
            <person name="Ribeiro C.A."/>
            <person name="Nunes-Silva C.G."/>
            <person name="de Carvalho C.R."/>
            <person name="Soares C.M."/>
            <person name="de Menezes C.B."/>
            <person name="Matiolli C."/>
            <person name="Caffrey D."/>
            <person name="Araujo D.A."/>
            <person name="de Oliveira D.M."/>
            <person name="Golenbock D."/>
            <person name="Grisard E.C."/>
            <person name="Fantinatti-Garboggini F."/>
            <person name="de Carvalho F.M."/>
            <person name="Barcellos F.G."/>
            <person name="Prosdocimi F."/>
            <person name="May G."/>
            <person name="Azevedo Junior G.M."/>
            <person name="Guimaraes G.M."/>
            <person name="Goldman G.H."/>
            <person name="Padilha I.Q."/>
            <person name="Batista Jda S."/>
            <person name="Ferro J.A."/>
            <person name="Ribeiro J.M."/>
            <person name="Fietto J.L."/>
            <person name="Dabbas K.M."/>
            <person name="Cerdeira L."/>
            <person name="Agnez-Lima L.F."/>
            <person name="Brocchi M."/>
            <person name="de Carvalho M.O."/>
            <person name="Teixeira Mde M."/>
            <person name="Diniz Maia Mde M."/>
            <person name="Goldman M.H."/>
            <person name="Cruz Schneider M.P."/>
            <person name="Felipe M.S."/>
            <person name="Hungria M."/>
            <person name="Nicolas M.F."/>
            <person name="Pereira M."/>
            <person name="Montes M.A."/>
            <person name="Cantao M.E."/>
            <person name="Vincentz M."/>
            <person name="Rafael M.S."/>
            <person name="Silverman N."/>
            <person name="Stoco P.H."/>
            <person name="Souza R.C."/>
            <person name="Vicentini R."/>
            <person name="Gazzinelli R.T."/>
            <person name="Neves Rde O."/>
            <person name="Silva R."/>
            <person name="Astolfi-Filho S."/>
            <person name="Maciel T.E."/>
            <person name="Urmenyi T.P."/>
            <person name="Tadei W.P."/>
            <person name="Camargo E.P."/>
            <person name="de Vasconcelos A.T."/>
        </authorList>
    </citation>
    <scope>NUCLEOTIDE SEQUENCE</scope>
</reference>
<protein>
    <submittedName>
        <fullName evidence="2">Angiotensin-converting enzyme 3</fullName>
    </submittedName>
</protein>
<dbReference type="STRING" id="43151.W5JJR0"/>
<dbReference type="OMA" id="PNAGNRY"/>
<organism evidence="2">
    <name type="scientific">Anopheles darlingi</name>
    <name type="common">Mosquito</name>
    <dbReference type="NCBI Taxonomy" id="43151"/>
    <lineage>
        <taxon>Eukaryota</taxon>
        <taxon>Metazoa</taxon>
        <taxon>Ecdysozoa</taxon>
        <taxon>Arthropoda</taxon>
        <taxon>Hexapoda</taxon>
        <taxon>Insecta</taxon>
        <taxon>Pterygota</taxon>
        <taxon>Neoptera</taxon>
        <taxon>Endopterygota</taxon>
        <taxon>Diptera</taxon>
        <taxon>Nematocera</taxon>
        <taxon>Culicoidea</taxon>
        <taxon>Culicidae</taxon>
        <taxon>Anophelinae</taxon>
        <taxon>Anopheles</taxon>
    </lineage>
</organism>
<accession>W5JJR0</accession>